<dbReference type="PRINTS" id="PR00463">
    <property type="entry name" value="EP450I"/>
</dbReference>
<keyword evidence="5 7" id="KW-0503">Monooxygenase</keyword>
<dbReference type="InterPro" id="IPR017972">
    <property type="entry name" value="Cyt_P450_CS"/>
</dbReference>
<dbReference type="GeneID" id="66064202"/>
<dbReference type="CDD" id="cd11065">
    <property type="entry name" value="CYP64-like"/>
    <property type="match status" value="1"/>
</dbReference>
<reference evidence="9" key="1">
    <citation type="submission" date="2020-03" db="EMBL/GenBank/DDBJ databases">
        <title>A mixture of massive structural variations and highly conserved coding sequences in Ustilaginoidea virens genome.</title>
        <authorList>
            <person name="Zhang K."/>
            <person name="Zhao Z."/>
            <person name="Zhang Z."/>
            <person name="Li Y."/>
            <person name="Hsiang T."/>
            <person name="Sun W."/>
        </authorList>
    </citation>
    <scope>NUCLEOTIDE SEQUENCE</scope>
    <source>
        <strain evidence="9">UV-8b</strain>
    </source>
</reference>
<dbReference type="EMBL" id="CP072755">
    <property type="protein sequence ID" value="QUC19183.1"/>
    <property type="molecule type" value="Genomic_DNA"/>
</dbReference>
<evidence type="ECO:0000256" key="6">
    <source>
        <dbReference type="PIRSR" id="PIRSR602401-1"/>
    </source>
</evidence>
<keyword evidence="8" id="KW-0732">Signal</keyword>
<sequence length="520" mass="58297">MLVVVACVSLLSLLLLFRALSPGRAGKSGCAIPKGPRGFPVVGCRAGCFPFLTRYPELTLDRWARRFGALYSVWLGRQLVVVISSPDVAKDLLVTRGAVCSSRKDMYIKSRCVFAGRGVTATPYNDMWRKHRRIANAWLHQKAVDRFSSVFDKEATDMVRCLLEASRDGSALVNPQPFAGRCSLNNMLTVVFGIRTASVQDPLVSTALRLGREFMNVTGPVSNLIDFLPLLEWFPSRLRSRGQKLHRDLVETFGGMIEDIRQRSMRGQPVPDCLAATLLAIRQEEELDDLDMAMMASAFLIGGVETTASIMQWFQALIPSYPDIQRRAQDELDRVVGQHRLPGVEDEKNLPYCRAIIKEVERCYNPFWLGTPHAASEDFVYNRHFIPKDTVLLLNTWTMHHDETRFREPQKFNPSHFVDDTLSSAQSSNLADAGRRDHWMFGAGRRICPAICVAEREIWLALSRLLWSFTMEAAPGHAIDLKQYDGLSGRSPVPFKIRLRPRHDNVVGVVEAAAAAAAAL</sequence>
<gene>
    <name evidence="9" type="ORF">UV8b_03424</name>
</gene>
<dbReference type="Pfam" id="PF00067">
    <property type="entry name" value="p450"/>
    <property type="match status" value="1"/>
</dbReference>
<dbReference type="PANTHER" id="PTHR46300">
    <property type="entry name" value="P450, PUTATIVE (EUROFUNG)-RELATED-RELATED"/>
    <property type="match status" value="1"/>
</dbReference>
<evidence type="ECO:0000256" key="2">
    <source>
        <dbReference type="ARBA" id="ARBA00022723"/>
    </source>
</evidence>
<dbReference type="InterPro" id="IPR002401">
    <property type="entry name" value="Cyt_P450_E_grp-I"/>
</dbReference>
<dbReference type="InterPro" id="IPR050364">
    <property type="entry name" value="Cytochrome_P450_fung"/>
</dbReference>
<dbReference type="GO" id="GO:0005506">
    <property type="term" value="F:iron ion binding"/>
    <property type="evidence" value="ECO:0007669"/>
    <property type="project" value="InterPro"/>
</dbReference>
<evidence type="ECO:0000256" key="8">
    <source>
        <dbReference type="SAM" id="SignalP"/>
    </source>
</evidence>
<dbReference type="AlphaFoldDB" id="A0A8E5HPR4"/>
<evidence type="ECO:0008006" key="11">
    <source>
        <dbReference type="Google" id="ProtNLM"/>
    </source>
</evidence>
<keyword evidence="2 6" id="KW-0479">Metal-binding</keyword>
<dbReference type="InterPro" id="IPR036396">
    <property type="entry name" value="Cyt_P450_sf"/>
</dbReference>
<feature type="binding site" description="axial binding residue" evidence="6">
    <location>
        <position position="448"/>
    </location>
    <ligand>
        <name>heme</name>
        <dbReference type="ChEBI" id="CHEBI:30413"/>
    </ligand>
    <ligandPart>
        <name>Fe</name>
        <dbReference type="ChEBI" id="CHEBI:18248"/>
    </ligandPart>
</feature>
<evidence type="ECO:0000256" key="3">
    <source>
        <dbReference type="ARBA" id="ARBA00023002"/>
    </source>
</evidence>
<dbReference type="GO" id="GO:0004497">
    <property type="term" value="F:monooxygenase activity"/>
    <property type="evidence" value="ECO:0007669"/>
    <property type="project" value="UniProtKB-KW"/>
</dbReference>
<name>A0A8E5HPR4_USTVR</name>
<dbReference type="OrthoDB" id="1470350at2759"/>
<comment type="cofactor">
    <cofactor evidence="6">
        <name>heme</name>
        <dbReference type="ChEBI" id="CHEBI:30413"/>
    </cofactor>
</comment>
<dbReference type="SUPFAM" id="SSF48264">
    <property type="entry name" value="Cytochrome P450"/>
    <property type="match status" value="1"/>
</dbReference>
<dbReference type="KEGG" id="uvi:66064202"/>
<keyword evidence="3 7" id="KW-0560">Oxidoreductase</keyword>
<dbReference type="GO" id="GO:0020037">
    <property type="term" value="F:heme binding"/>
    <property type="evidence" value="ECO:0007669"/>
    <property type="project" value="InterPro"/>
</dbReference>
<dbReference type="PANTHER" id="PTHR46300:SF2">
    <property type="entry name" value="CYTOCHROME P450 MONOOXYGENASE ALNH-RELATED"/>
    <property type="match status" value="1"/>
</dbReference>
<dbReference type="RefSeq" id="XP_042996856.1">
    <property type="nucleotide sequence ID" value="XM_043140922.1"/>
</dbReference>
<keyword evidence="6 7" id="KW-0349">Heme</keyword>
<dbReference type="GO" id="GO:0016705">
    <property type="term" value="F:oxidoreductase activity, acting on paired donors, with incorporation or reduction of molecular oxygen"/>
    <property type="evidence" value="ECO:0007669"/>
    <property type="project" value="InterPro"/>
</dbReference>
<keyword evidence="4 6" id="KW-0408">Iron</keyword>
<proteinExistence type="inferred from homology"/>
<feature type="signal peptide" evidence="8">
    <location>
        <begin position="1"/>
        <end position="25"/>
    </location>
</feature>
<organism evidence="9 10">
    <name type="scientific">Ustilaginoidea virens</name>
    <name type="common">Rice false smut fungus</name>
    <name type="synonym">Villosiclava virens</name>
    <dbReference type="NCBI Taxonomy" id="1159556"/>
    <lineage>
        <taxon>Eukaryota</taxon>
        <taxon>Fungi</taxon>
        <taxon>Dikarya</taxon>
        <taxon>Ascomycota</taxon>
        <taxon>Pezizomycotina</taxon>
        <taxon>Sordariomycetes</taxon>
        <taxon>Hypocreomycetidae</taxon>
        <taxon>Hypocreales</taxon>
        <taxon>Clavicipitaceae</taxon>
        <taxon>Ustilaginoidea</taxon>
    </lineage>
</organism>
<dbReference type="PROSITE" id="PS00086">
    <property type="entry name" value="CYTOCHROME_P450"/>
    <property type="match status" value="1"/>
</dbReference>
<evidence type="ECO:0000256" key="1">
    <source>
        <dbReference type="ARBA" id="ARBA00010617"/>
    </source>
</evidence>
<evidence type="ECO:0000313" key="10">
    <source>
        <dbReference type="Proteomes" id="UP000027002"/>
    </source>
</evidence>
<dbReference type="InterPro" id="IPR001128">
    <property type="entry name" value="Cyt_P450"/>
</dbReference>
<protein>
    <recommendedName>
        <fullName evidence="11">Cytochrome P450</fullName>
    </recommendedName>
</protein>
<evidence type="ECO:0000313" key="9">
    <source>
        <dbReference type="EMBL" id="QUC19183.1"/>
    </source>
</evidence>
<evidence type="ECO:0000256" key="7">
    <source>
        <dbReference type="RuleBase" id="RU000461"/>
    </source>
</evidence>
<feature type="chain" id="PRO_5034591754" description="Cytochrome P450" evidence="8">
    <location>
        <begin position="26"/>
        <end position="520"/>
    </location>
</feature>
<evidence type="ECO:0000256" key="5">
    <source>
        <dbReference type="ARBA" id="ARBA00023033"/>
    </source>
</evidence>
<dbReference type="Proteomes" id="UP000027002">
    <property type="component" value="Chromosome 3"/>
</dbReference>
<accession>A0A8E5HPR4</accession>
<dbReference type="Gene3D" id="1.10.630.10">
    <property type="entry name" value="Cytochrome P450"/>
    <property type="match status" value="1"/>
</dbReference>
<evidence type="ECO:0000256" key="4">
    <source>
        <dbReference type="ARBA" id="ARBA00023004"/>
    </source>
</evidence>
<keyword evidence="10" id="KW-1185">Reference proteome</keyword>
<comment type="similarity">
    <text evidence="1 7">Belongs to the cytochrome P450 family.</text>
</comment>